<protein>
    <submittedName>
        <fullName evidence="2">Cell surface protein</fullName>
    </submittedName>
</protein>
<evidence type="ECO:0000313" key="2">
    <source>
        <dbReference type="EMBL" id="AKU97176.1"/>
    </source>
</evidence>
<evidence type="ECO:0000313" key="3">
    <source>
        <dbReference type="Proteomes" id="UP000064967"/>
    </source>
</evidence>
<dbReference type="KEGG" id="llu:AKJ09_03840"/>
<dbReference type="SUPFAM" id="SSF50998">
    <property type="entry name" value="Quinoprotein alcohol dehydrogenase-like"/>
    <property type="match status" value="2"/>
</dbReference>
<dbReference type="PATRIC" id="fig|1391654.3.peg.3895"/>
<dbReference type="InterPro" id="IPR002372">
    <property type="entry name" value="PQQ_rpt_dom"/>
</dbReference>
<gene>
    <name evidence="2" type="ORF">AKJ09_03840</name>
</gene>
<dbReference type="InterPro" id="IPR015943">
    <property type="entry name" value="WD40/YVTN_repeat-like_dom_sf"/>
</dbReference>
<sequence>MRGARALPAAALATCVVVAVVMRLQQRPQALPSAVASGVARVSASIDAGPFAASLRGPSPPPDAFVPQGAPRMVHGCARHVHRASATGPSTPKVGWRQKLPGPITAQVTTSPDEATLYVATLEGSLVALARDGGAVKWSVPLGDRVYSAPLVHDDGTVYVGTDAKKLVAIDPKGKVIFRLDLEGEADTGPVLTKDGLVVVAAGSAVYAVRRGGEIAWRFPAKGKVFTSPALTDEGTIIVGSQDDHVHAIGPGGALLWSVDLGADVDGSAAIADDGSIYVGTDKSDVVKLDRQGKIVWRTDVGGFVRGVLSVARNGDVLAGTYGPVPRVVRVSPEGEVRGAYPVRGTGAAEFGIHGGPLEDRAGTLFFGAQDDAAYAVGSDGALRWRFETGADVDAPLTMLGDGSLLVPSEDGTLTLLLP</sequence>
<dbReference type="SMART" id="SM00564">
    <property type="entry name" value="PQQ"/>
    <property type="match status" value="6"/>
</dbReference>
<dbReference type="Gene3D" id="2.40.128.630">
    <property type="match status" value="1"/>
</dbReference>
<dbReference type="PANTHER" id="PTHR34512:SF30">
    <property type="entry name" value="OUTER MEMBRANE PROTEIN ASSEMBLY FACTOR BAMB"/>
    <property type="match status" value="1"/>
</dbReference>
<accession>A0A0K1PUX3</accession>
<dbReference type="AlphaFoldDB" id="A0A0K1PUX3"/>
<dbReference type="InterPro" id="IPR011047">
    <property type="entry name" value="Quinoprotein_ADH-like_sf"/>
</dbReference>
<name>A0A0K1PUX3_9BACT</name>
<dbReference type="Gene3D" id="2.130.10.10">
    <property type="entry name" value="YVTN repeat-like/Quinoprotein amine dehydrogenase"/>
    <property type="match status" value="1"/>
</dbReference>
<organism evidence="2 3">
    <name type="scientific">Labilithrix luteola</name>
    <dbReference type="NCBI Taxonomy" id="1391654"/>
    <lineage>
        <taxon>Bacteria</taxon>
        <taxon>Pseudomonadati</taxon>
        <taxon>Myxococcota</taxon>
        <taxon>Polyangia</taxon>
        <taxon>Polyangiales</taxon>
        <taxon>Labilitrichaceae</taxon>
        <taxon>Labilithrix</taxon>
    </lineage>
</organism>
<evidence type="ECO:0000259" key="1">
    <source>
        <dbReference type="Pfam" id="PF13360"/>
    </source>
</evidence>
<feature type="domain" description="Pyrrolo-quinoline quinone repeat" evidence="1">
    <location>
        <begin position="86"/>
        <end position="171"/>
    </location>
</feature>
<dbReference type="Gene3D" id="2.40.10.480">
    <property type="match status" value="1"/>
</dbReference>
<dbReference type="PANTHER" id="PTHR34512">
    <property type="entry name" value="CELL SURFACE PROTEIN"/>
    <property type="match status" value="1"/>
</dbReference>
<dbReference type="Proteomes" id="UP000064967">
    <property type="component" value="Chromosome"/>
</dbReference>
<dbReference type="EMBL" id="CP012333">
    <property type="protein sequence ID" value="AKU97176.1"/>
    <property type="molecule type" value="Genomic_DNA"/>
</dbReference>
<dbReference type="RefSeq" id="WP_146648355.1">
    <property type="nucleotide sequence ID" value="NZ_CP012333.1"/>
</dbReference>
<feature type="domain" description="Pyrrolo-quinoline quinone repeat" evidence="1">
    <location>
        <begin position="243"/>
        <end position="314"/>
    </location>
</feature>
<dbReference type="OrthoDB" id="5401272at2"/>
<dbReference type="Pfam" id="PF13360">
    <property type="entry name" value="PQQ_2"/>
    <property type="match status" value="2"/>
</dbReference>
<dbReference type="STRING" id="1391654.AKJ09_03840"/>
<keyword evidence="3" id="KW-1185">Reference proteome</keyword>
<reference evidence="2 3" key="1">
    <citation type="submission" date="2015-08" db="EMBL/GenBank/DDBJ databases">
        <authorList>
            <person name="Babu N.S."/>
            <person name="Beckwith C.J."/>
            <person name="Beseler K.G."/>
            <person name="Brison A."/>
            <person name="Carone J.V."/>
            <person name="Caskin T.P."/>
            <person name="Diamond M."/>
            <person name="Durham M.E."/>
            <person name="Foxe J.M."/>
            <person name="Go M."/>
            <person name="Henderson B.A."/>
            <person name="Jones I.B."/>
            <person name="McGettigan J.A."/>
            <person name="Micheletti S.J."/>
            <person name="Nasrallah M.E."/>
            <person name="Ortiz D."/>
            <person name="Piller C.R."/>
            <person name="Privatt S.R."/>
            <person name="Schneider S.L."/>
            <person name="Sharp S."/>
            <person name="Smith T.C."/>
            <person name="Stanton J.D."/>
            <person name="Ullery H.E."/>
            <person name="Wilson R.J."/>
            <person name="Serrano M.G."/>
            <person name="Buck G."/>
            <person name="Lee V."/>
            <person name="Wang Y."/>
            <person name="Carvalho R."/>
            <person name="Voegtly L."/>
            <person name="Shi R."/>
            <person name="Duckworth R."/>
            <person name="Johnson A."/>
            <person name="Loviza R."/>
            <person name="Walstead R."/>
            <person name="Shah Z."/>
            <person name="Kiflezghi M."/>
            <person name="Wade K."/>
            <person name="Ball S.L."/>
            <person name="Bradley K.W."/>
            <person name="Asai D.J."/>
            <person name="Bowman C.A."/>
            <person name="Russell D.A."/>
            <person name="Pope W.H."/>
            <person name="Jacobs-Sera D."/>
            <person name="Hendrix R.W."/>
            <person name="Hatfull G.F."/>
        </authorList>
    </citation>
    <scope>NUCLEOTIDE SEQUENCE [LARGE SCALE GENOMIC DNA]</scope>
    <source>
        <strain evidence="2 3">DSM 27648</strain>
    </source>
</reference>
<proteinExistence type="predicted"/>
<dbReference type="InterPro" id="IPR018391">
    <property type="entry name" value="PQQ_b-propeller_rpt"/>
</dbReference>